<gene>
    <name evidence="2" type="ORF">HYG82_19840</name>
</gene>
<feature type="region of interest" description="Disordered" evidence="1">
    <location>
        <begin position="22"/>
        <end position="55"/>
    </location>
</feature>
<evidence type="ECO:0000313" key="3">
    <source>
        <dbReference type="Proteomes" id="UP000509241"/>
    </source>
</evidence>
<organism evidence="2 3">
    <name type="scientific">Natrinema halophilum</name>
    <dbReference type="NCBI Taxonomy" id="1699371"/>
    <lineage>
        <taxon>Archaea</taxon>
        <taxon>Methanobacteriati</taxon>
        <taxon>Methanobacteriota</taxon>
        <taxon>Stenosarchaea group</taxon>
        <taxon>Halobacteria</taxon>
        <taxon>Halobacteriales</taxon>
        <taxon>Natrialbaceae</taxon>
        <taxon>Natrinema</taxon>
    </lineage>
</organism>
<name>A0A7D5KYK4_9EURY</name>
<protein>
    <submittedName>
        <fullName evidence="2">Uncharacterized protein</fullName>
    </submittedName>
</protein>
<keyword evidence="3" id="KW-1185">Reference proteome</keyword>
<dbReference type="Proteomes" id="UP000509241">
    <property type="component" value="Chromosome"/>
</dbReference>
<dbReference type="InterPro" id="IPR055959">
    <property type="entry name" value="DUF7537"/>
</dbReference>
<accession>A0A7D5KYK4</accession>
<proteinExistence type="predicted"/>
<dbReference type="Pfam" id="PF24381">
    <property type="entry name" value="DUF7537"/>
    <property type="match status" value="1"/>
</dbReference>
<dbReference type="OrthoDB" id="200243at2157"/>
<reference evidence="2 3" key="1">
    <citation type="submission" date="2020-07" db="EMBL/GenBank/DDBJ databases">
        <authorList>
            <person name="Cui H."/>
        </authorList>
    </citation>
    <scope>NUCLEOTIDE SEQUENCE [LARGE SCALE GENOMIC DNA]</scope>
    <source>
        <strain evidence="2 3">YPL8</strain>
    </source>
</reference>
<evidence type="ECO:0000313" key="2">
    <source>
        <dbReference type="EMBL" id="QLG50922.1"/>
    </source>
</evidence>
<sequence length="367" mass="40758">MRRRTLLGLGSVAMMAGCLRLDEDGEDGPAADEGAGSETGASSRNSDYPLGISEDGLSETLSQTHQNELADRSFTLEYEFEDSEDEARYDAMRVRAEDDRAAIERTHRPNARSVDFYFDGTDEWWRRIDDGTTHYGRQQTTGRVVPYKYGPNQLTFGEALAVYIRLGEYGPPVENDDEDRFRFTANAPADRDALADPAGPGDYRVNDISTELTVDDDGIIHSFGGSFDAIMRDRQRFLETTLSVSNIGATTLEEPGWVADARQEAPQLRMEIADDERAVVITHESGQPIPAGAELILDQNADGPEKSHFTRTEADLTPGDTLSAWISDDILQVSQSRRGSGVKLEQHWHVTFHLDWSKYFAGLIGDV</sequence>
<dbReference type="GeneID" id="56035593"/>
<dbReference type="RefSeq" id="WP_179263925.1">
    <property type="nucleotide sequence ID" value="NZ_CP058601.1"/>
</dbReference>
<dbReference type="EMBL" id="CP058601">
    <property type="protein sequence ID" value="QLG50922.1"/>
    <property type="molecule type" value="Genomic_DNA"/>
</dbReference>
<evidence type="ECO:0000256" key="1">
    <source>
        <dbReference type="SAM" id="MobiDB-lite"/>
    </source>
</evidence>
<dbReference type="AlphaFoldDB" id="A0A7D5KYK4"/>
<dbReference type="KEGG" id="haly:HYG82_19840"/>
<dbReference type="PROSITE" id="PS51257">
    <property type="entry name" value="PROKAR_LIPOPROTEIN"/>
    <property type="match status" value="1"/>
</dbReference>